<evidence type="ECO:0000313" key="18">
    <source>
        <dbReference type="EMBL" id="RVT96093.1"/>
    </source>
</evidence>
<evidence type="ECO:0000256" key="10">
    <source>
        <dbReference type="ARBA" id="ARBA00023004"/>
    </source>
</evidence>
<dbReference type="InterPro" id="IPR058240">
    <property type="entry name" value="rSAM_sf"/>
</dbReference>
<comment type="subunit">
    <text evidence="4">Monomer.</text>
</comment>
<organism evidence="18 19">
    <name type="scientific">Rhodovarius crocodyli</name>
    <dbReference type="NCBI Taxonomy" id="1979269"/>
    <lineage>
        <taxon>Bacteria</taxon>
        <taxon>Pseudomonadati</taxon>
        <taxon>Pseudomonadota</taxon>
        <taxon>Alphaproteobacteria</taxon>
        <taxon>Acetobacterales</taxon>
        <taxon>Roseomonadaceae</taxon>
        <taxon>Rhodovarius</taxon>
    </lineage>
</organism>
<dbReference type="GO" id="GO:0004109">
    <property type="term" value="F:coproporphyrinogen oxidase activity"/>
    <property type="evidence" value="ECO:0007669"/>
    <property type="project" value="InterPro"/>
</dbReference>
<feature type="binding site" evidence="15">
    <location>
        <position position="50"/>
    </location>
    <ligand>
        <name>S-adenosyl-L-methionine</name>
        <dbReference type="ChEBI" id="CHEBI:59789"/>
        <label>1</label>
    </ligand>
</feature>
<dbReference type="NCBIfam" id="TIGR00538">
    <property type="entry name" value="hemN"/>
    <property type="match status" value="1"/>
</dbReference>
<evidence type="ECO:0000256" key="3">
    <source>
        <dbReference type="ARBA" id="ARBA00005493"/>
    </source>
</evidence>
<feature type="binding site" evidence="16">
    <location>
        <position position="60"/>
    </location>
    <ligand>
        <name>[4Fe-4S] cluster</name>
        <dbReference type="ChEBI" id="CHEBI:49883"/>
        <note>4Fe-4S-S-AdoMet</note>
    </ligand>
</feature>
<keyword evidence="8 14" id="KW-0479">Metal-binding</keyword>
<dbReference type="GO" id="GO:0046872">
    <property type="term" value="F:metal ion binding"/>
    <property type="evidence" value="ECO:0007669"/>
    <property type="project" value="UniProtKB-KW"/>
</dbReference>
<feature type="binding site" evidence="15">
    <location>
        <position position="203"/>
    </location>
    <ligand>
        <name>S-adenosyl-L-methionine</name>
        <dbReference type="ChEBI" id="CHEBI:59789"/>
        <label>2</label>
    </ligand>
</feature>
<reference evidence="18 19" key="1">
    <citation type="submission" date="2019-01" db="EMBL/GenBank/DDBJ databases">
        <authorList>
            <person name="Chen W.-M."/>
        </authorList>
    </citation>
    <scope>NUCLEOTIDE SEQUENCE [LARGE SCALE GENOMIC DNA]</scope>
    <source>
        <strain evidence="18 19">CCP-6</strain>
    </source>
</reference>
<dbReference type="SFLD" id="SFLDG01065">
    <property type="entry name" value="anaerobic_coproporphyrinogen-I"/>
    <property type="match status" value="1"/>
</dbReference>
<proteinExistence type="inferred from homology"/>
<evidence type="ECO:0000256" key="2">
    <source>
        <dbReference type="ARBA" id="ARBA00004785"/>
    </source>
</evidence>
<feature type="binding site" evidence="15">
    <location>
        <position position="237"/>
    </location>
    <ligand>
        <name>S-adenosyl-L-methionine</name>
        <dbReference type="ChEBI" id="CHEBI:59789"/>
        <label>2</label>
    </ligand>
</feature>
<feature type="binding site" evidence="15">
    <location>
        <position position="178"/>
    </location>
    <ligand>
        <name>S-adenosyl-L-methionine</name>
        <dbReference type="ChEBI" id="CHEBI:59789"/>
        <label>2</label>
    </ligand>
</feature>
<evidence type="ECO:0000256" key="15">
    <source>
        <dbReference type="PIRSR" id="PIRSR000167-1"/>
    </source>
</evidence>
<dbReference type="PANTHER" id="PTHR13932:SF6">
    <property type="entry name" value="OXYGEN-INDEPENDENT COPROPORPHYRINOGEN III OXIDASE"/>
    <property type="match status" value="1"/>
</dbReference>
<keyword evidence="19" id="KW-1185">Reference proteome</keyword>
<dbReference type="InterPro" id="IPR007197">
    <property type="entry name" value="rSAM"/>
</dbReference>
<dbReference type="InterPro" id="IPR013785">
    <property type="entry name" value="Aldolase_TIM"/>
</dbReference>
<comment type="cofactor">
    <cofactor evidence="14 16">
        <name>[4Fe-4S] cluster</name>
        <dbReference type="ChEBI" id="CHEBI:49883"/>
    </cofactor>
    <text evidence="14 16">Binds 1 [4Fe-4S] cluster. The cluster is coordinated with 3 cysteines and an exchangeable S-adenosyl-L-methionine.</text>
</comment>
<keyword evidence="5 14" id="KW-0004">4Fe-4S</keyword>
<dbReference type="UniPathway" id="UPA00251">
    <property type="reaction ID" value="UER00323"/>
</dbReference>
<evidence type="ECO:0000256" key="5">
    <source>
        <dbReference type="ARBA" id="ARBA00022485"/>
    </source>
</evidence>
<dbReference type="EMBL" id="SACL01000004">
    <property type="protein sequence ID" value="RVT96093.1"/>
    <property type="molecule type" value="Genomic_DNA"/>
</dbReference>
<dbReference type="Proteomes" id="UP000282957">
    <property type="component" value="Unassembled WGS sequence"/>
</dbReference>
<dbReference type="Gene3D" id="1.10.10.920">
    <property type="match status" value="1"/>
</dbReference>
<sequence length="438" mass="47923">MSEDRLAFAERAVPRYTSYPTAPHFHAGVDADVYASWLAALDPDATLSLYLHVPFCTTLCTYCGCHTQAVNRREPIDAYLEGLLAEVELVASHTRARRVTRIHWGGGTPTMLGLPGMEQVVEHIAARFDLSGLAEHAIELDPRGLDQELARGLARLGITRASLGAQDFNADVQHAIGRIQPFDVVKAGVSHLREAGVDCINLDLMYGLPHQDSDKLERSLLLAHSLGPDRIALFGYAHVPWMRKQQKLINEEWLPGAQARLEQAEAARRLLAGLGYTAIGLDHFTQPDDALAVAARLGRLGRNFQGYTDETADAIIGLGCSSIGSLPQGFVQNQPDTRGYRNTIKQGRFATVRGLQLTDDDRRRGAVIERLMCDFSVIVPADLLPDALPTLMPLMEAGMVLVRGRRVTMTARGRPFVRVVAAAFDAWLAKAGRHSAAV</sequence>
<name>A0A437MEN6_9PROT</name>
<feature type="binding site" evidence="15">
    <location>
        <position position="166"/>
    </location>
    <ligand>
        <name>S-adenosyl-L-methionine</name>
        <dbReference type="ChEBI" id="CHEBI:59789"/>
        <label>2</label>
    </ligand>
</feature>
<dbReference type="Pfam" id="PF04055">
    <property type="entry name" value="Radical_SAM"/>
    <property type="match status" value="1"/>
</dbReference>
<dbReference type="InterPro" id="IPR034505">
    <property type="entry name" value="Coproporphyrinogen-III_oxidase"/>
</dbReference>
<comment type="pathway">
    <text evidence="2 14">Porphyrin-containing compound metabolism; protoporphyrin-IX biosynthesis; protoporphyrinogen-IX from coproporphyrinogen-III (AdoMet route): step 1/1.</text>
</comment>
<keyword evidence="9 14" id="KW-0560">Oxidoreductase</keyword>
<evidence type="ECO:0000256" key="16">
    <source>
        <dbReference type="PIRSR" id="PIRSR000167-2"/>
    </source>
</evidence>
<dbReference type="PIRSF" id="PIRSF000167">
    <property type="entry name" value="HemN"/>
    <property type="match status" value="1"/>
</dbReference>
<dbReference type="Gene3D" id="3.20.20.70">
    <property type="entry name" value="Aldolase class I"/>
    <property type="match status" value="1"/>
</dbReference>
<feature type="binding site" evidence="15">
    <location>
        <position position="139"/>
    </location>
    <ligand>
        <name>S-adenosyl-L-methionine</name>
        <dbReference type="ChEBI" id="CHEBI:59789"/>
        <label>1</label>
    </ligand>
</feature>
<evidence type="ECO:0000256" key="14">
    <source>
        <dbReference type="PIRNR" id="PIRNR000167"/>
    </source>
</evidence>
<keyword evidence="12 14" id="KW-0627">Porphyrin biosynthesis</keyword>
<keyword evidence="6 14" id="KW-0963">Cytoplasm</keyword>
<comment type="caution">
    <text evidence="18">The sequence shown here is derived from an EMBL/GenBank/DDBJ whole genome shotgun (WGS) entry which is preliminary data.</text>
</comment>
<feature type="binding site" evidence="15">
    <location>
        <position position="106"/>
    </location>
    <ligand>
        <name>S-adenosyl-L-methionine</name>
        <dbReference type="ChEBI" id="CHEBI:59789"/>
        <label>1</label>
    </ligand>
</feature>
<keyword evidence="7 14" id="KW-0949">S-adenosyl-L-methionine</keyword>
<dbReference type="GO" id="GO:0051539">
    <property type="term" value="F:4 iron, 4 sulfur cluster binding"/>
    <property type="evidence" value="ECO:0007669"/>
    <property type="project" value="UniProtKB-KW"/>
</dbReference>
<dbReference type="EC" id="1.3.98.3" evidence="14"/>
<feature type="domain" description="Radical SAM core" evidence="17">
    <location>
        <begin position="41"/>
        <end position="274"/>
    </location>
</feature>
<dbReference type="SFLD" id="SFLDS00029">
    <property type="entry name" value="Radical_SAM"/>
    <property type="match status" value="1"/>
</dbReference>
<evidence type="ECO:0000313" key="19">
    <source>
        <dbReference type="Proteomes" id="UP000282957"/>
    </source>
</evidence>
<dbReference type="CDD" id="cd01335">
    <property type="entry name" value="Radical_SAM"/>
    <property type="match status" value="1"/>
</dbReference>
<evidence type="ECO:0000256" key="11">
    <source>
        <dbReference type="ARBA" id="ARBA00023014"/>
    </source>
</evidence>
<feature type="binding site" evidence="15">
    <location>
        <position position="323"/>
    </location>
    <ligand>
        <name>S-adenosyl-L-methionine</name>
        <dbReference type="ChEBI" id="CHEBI:59789"/>
        <label>1</label>
    </ligand>
</feature>
<evidence type="ECO:0000256" key="6">
    <source>
        <dbReference type="ARBA" id="ARBA00022490"/>
    </source>
</evidence>
<evidence type="ECO:0000256" key="4">
    <source>
        <dbReference type="ARBA" id="ARBA00011245"/>
    </source>
</evidence>
<comment type="similarity">
    <text evidence="3 14">Belongs to the anaerobic coproporphyrinogen-III oxidase family.</text>
</comment>
<evidence type="ECO:0000256" key="9">
    <source>
        <dbReference type="ARBA" id="ARBA00023002"/>
    </source>
</evidence>
<accession>A0A437MEN6</accession>
<dbReference type="SUPFAM" id="SSF102114">
    <property type="entry name" value="Radical SAM enzymes"/>
    <property type="match status" value="1"/>
</dbReference>
<comment type="subcellular location">
    <subcellularLocation>
        <location evidence="1 14">Cytoplasm</location>
    </subcellularLocation>
</comment>
<dbReference type="InterPro" id="IPR004558">
    <property type="entry name" value="Coprogen_oxidase_HemN"/>
</dbReference>
<dbReference type="PANTHER" id="PTHR13932">
    <property type="entry name" value="COPROPORPHYRINIGEN III OXIDASE"/>
    <property type="match status" value="1"/>
</dbReference>
<gene>
    <name evidence="18" type="primary">hemN</name>
    <name evidence="18" type="ORF">EOD42_13295</name>
</gene>
<evidence type="ECO:0000256" key="8">
    <source>
        <dbReference type="ARBA" id="ARBA00022723"/>
    </source>
</evidence>
<dbReference type="AlphaFoldDB" id="A0A437MEN6"/>
<keyword evidence="11 14" id="KW-0411">Iron-sulfur</keyword>
<dbReference type="SMART" id="SM00729">
    <property type="entry name" value="Elp3"/>
    <property type="match status" value="1"/>
</dbReference>
<keyword evidence="10 14" id="KW-0408">Iron</keyword>
<dbReference type="GO" id="GO:0005737">
    <property type="term" value="C:cytoplasm"/>
    <property type="evidence" value="ECO:0007669"/>
    <property type="project" value="UniProtKB-SubCell"/>
</dbReference>
<dbReference type="InterPro" id="IPR006638">
    <property type="entry name" value="Elp3/MiaA/NifB-like_rSAM"/>
</dbReference>
<feature type="binding site" evidence="16">
    <location>
        <position position="63"/>
    </location>
    <ligand>
        <name>[4Fe-4S] cluster</name>
        <dbReference type="ChEBI" id="CHEBI:49883"/>
        <note>4Fe-4S-S-AdoMet</note>
    </ligand>
</feature>
<evidence type="ECO:0000259" key="17">
    <source>
        <dbReference type="PROSITE" id="PS51918"/>
    </source>
</evidence>
<dbReference type="RefSeq" id="WP_127788027.1">
    <property type="nucleotide sequence ID" value="NZ_SACL01000004.1"/>
</dbReference>
<dbReference type="PROSITE" id="PS51918">
    <property type="entry name" value="RADICAL_SAM"/>
    <property type="match status" value="1"/>
</dbReference>
<comment type="catalytic activity">
    <reaction evidence="13 14">
        <text>coproporphyrinogen III + 2 S-adenosyl-L-methionine = protoporphyrinogen IX + 2 5'-deoxyadenosine + 2 L-methionine + 2 CO2</text>
        <dbReference type="Rhea" id="RHEA:15425"/>
        <dbReference type="ChEBI" id="CHEBI:16526"/>
        <dbReference type="ChEBI" id="CHEBI:17319"/>
        <dbReference type="ChEBI" id="CHEBI:57307"/>
        <dbReference type="ChEBI" id="CHEBI:57309"/>
        <dbReference type="ChEBI" id="CHEBI:57844"/>
        <dbReference type="ChEBI" id="CHEBI:59789"/>
        <dbReference type="EC" id="1.3.98.3"/>
    </reaction>
</comment>
<evidence type="ECO:0000256" key="13">
    <source>
        <dbReference type="ARBA" id="ARBA00048321"/>
    </source>
</evidence>
<protein>
    <recommendedName>
        <fullName evidence="14">Coproporphyrinogen-III oxidase</fullName>
        <ecNumber evidence="14">1.3.98.3</ecNumber>
    </recommendedName>
</protein>
<feature type="binding site" evidence="15">
    <location>
        <begin position="62"/>
        <end position="64"/>
    </location>
    <ligand>
        <name>S-adenosyl-L-methionine</name>
        <dbReference type="ChEBI" id="CHEBI:59789"/>
        <label>2</label>
    </ligand>
</feature>
<dbReference type="OrthoDB" id="9808022at2"/>
<evidence type="ECO:0000256" key="7">
    <source>
        <dbReference type="ARBA" id="ARBA00022691"/>
    </source>
</evidence>
<evidence type="ECO:0000256" key="1">
    <source>
        <dbReference type="ARBA" id="ARBA00004496"/>
    </source>
</evidence>
<evidence type="ECO:0000256" key="12">
    <source>
        <dbReference type="ARBA" id="ARBA00023244"/>
    </source>
</evidence>
<dbReference type="GO" id="GO:0006782">
    <property type="term" value="P:protoporphyrinogen IX biosynthetic process"/>
    <property type="evidence" value="ECO:0007669"/>
    <property type="project" value="UniProtKB-UniPathway"/>
</dbReference>
<feature type="binding site" evidence="16">
    <location>
        <position position="56"/>
    </location>
    <ligand>
        <name>[4Fe-4S] cluster</name>
        <dbReference type="ChEBI" id="CHEBI:49883"/>
        <note>4Fe-4S-S-AdoMet</note>
    </ligand>
</feature>
<feature type="binding site" evidence="15">
    <location>
        <begin position="107"/>
        <end position="108"/>
    </location>
    <ligand>
        <name>S-adenosyl-L-methionine</name>
        <dbReference type="ChEBI" id="CHEBI:59789"/>
        <label>2</label>
    </ligand>
</feature>
<dbReference type="GO" id="GO:0051989">
    <property type="term" value="F:coproporphyrinogen dehydrogenase activity"/>
    <property type="evidence" value="ECO:0007669"/>
    <property type="project" value="UniProtKB-EC"/>
</dbReference>